<comment type="catalytic activity">
    <reaction evidence="9 10">
        <text>L-cysteinyl-[protein] + hexadecanoyl-CoA = S-hexadecanoyl-L-cysteinyl-[protein] + CoA</text>
        <dbReference type="Rhea" id="RHEA:36683"/>
        <dbReference type="Rhea" id="RHEA-COMP:10131"/>
        <dbReference type="Rhea" id="RHEA-COMP:11032"/>
        <dbReference type="ChEBI" id="CHEBI:29950"/>
        <dbReference type="ChEBI" id="CHEBI:57287"/>
        <dbReference type="ChEBI" id="CHEBI:57379"/>
        <dbReference type="ChEBI" id="CHEBI:74151"/>
        <dbReference type="EC" id="2.3.1.225"/>
    </reaction>
</comment>
<keyword evidence="3 10" id="KW-0812">Transmembrane</keyword>
<evidence type="ECO:0000256" key="5">
    <source>
        <dbReference type="ARBA" id="ARBA00023136"/>
    </source>
</evidence>
<evidence type="ECO:0000313" key="12">
    <source>
        <dbReference type="EMBL" id="CAG9331814.1"/>
    </source>
</evidence>
<evidence type="ECO:0000256" key="7">
    <source>
        <dbReference type="ARBA" id="ARBA00023288"/>
    </source>
</evidence>
<dbReference type="PANTHER" id="PTHR22883:SF43">
    <property type="entry name" value="PALMITOYLTRANSFERASE APP"/>
    <property type="match status" value="1"/>
</dbReference>
<keyword evidence="8 10" id="KW-0012">Acyltransferase</keyword>
<dbReference type="Pfam" id="PF01529">
    <property type="entry name" value="DHHC"/>
    <property type="match status" value="1"/>
</dbReference>
<dbReference type="AlphaFoldDB" id="A0AAU9K833"/>
<feature type="transmembrane region" description="Helical" evidence="10">
    <location>
        <begin position="56"/>
        <end position="80"/>
    </location>
</feature>
<feature type="transmembrane region" description="Helical" evidence="10">
    <location>
        <begin position="232"/>
        <end position="262"/>
    </location>
</feature>
<comment type="caution">
    <text evidence="12">The sequence shown here is derived from an EMBL/GenBank/DDBJ whole genome shotgun (WGS) entry which is preliminary data.</text>
</comment>
<evidence type="ECO:0000256" key="9">
    <source>
        <dbReference type="ARBA" id="ARBA00048048"/>
    </source>
</evidence>
<evidence type="ECO:0000256" key="1">
    <source>
        <dbReference type="ARBA" id="ARBA00004127"/>
    </source>
</evidence>
<dbReference type="GO" id="GO:0005794">
    <property type="term" value="C:Golgi apparatus"/>
    <property type="evidence" value="ECO:0007669"/>
    <property type="project" value="TreeGrafter"/>
</dbReference>
<dbReference type="GO" id="GO:0005783">
    <property type="term" value="C:endoplasmic reticulum"/>
    <property type="evidence" value="ECO:0007669"/>
    <property type="project" value="TreeGrafter"/>
</dbReference>
<evidence type="ECO:0000256" key="6">
    <source>
        <dbReference type="ARBA" id="ARBA00023139"/>
    </source>
</evidence>
<evidence type="ECO:0000256" key="2">
    <source>
        <dbReference type="ARBA" id="ARBA00022679"/>
    </source>
</evidence>
<accession>A0AAU9K833</accession>
<reference evidence="12" key="1">
    <citation type="submission" date="2021-09" db="EMBL/GenBank/DDBJ databases">
        <authorList>
            <consortium name="AG Swart"/>
            <person name="Singh M."/>
            <person name="Singh A."/>
            <person name="Seah K."/>
            <person name="Emmerich C."/>
        </authorList>
    </citation>
    <scope>NUCLEOTIDE SEQUENCE</scope>
    <source>
        <strain evidence="12">ATCC30299</strain>
    </source>
</reference>
<name>A0AAU9K833_9CILI</name>
<dbReference type="GO" id="GO:0019706">
    <property type="term" value="F:protein-cysteine S-palmitoyltransferase activity"/>
    <property type="evidence" value="ECO:0007669"/>
    <property type="project" value="UniProtKB-EC"/>
</dbReference>
<keyword evidence="2 10" id="KW-0808">Transferase</keyword>
<proteinExistence type="inferred from homology"/>
<dbReference type="PROSITE" id="PS50216">
    <property type="entry name" value="DHHC"/>
    <property type="match status" value="1"/>
</dbReference>
<dbReference type="EC" id="2.3.1.225" evidence="10"/>
<keyword evidence="13" id="KW-1185">Reference proteome</keyword>
<dbReference type="PANTHER" id="PTHR22883">
    <property type="entry name" value="ZINC FINGER DHHC DOMAIN CONTAINING PROTEIN"/>
    <property type="match status" value="1"/>
</dbReference>
<keyword evidence="4 10" id="KW-1133">Transmembrane helix</keyword>
<protein>
    <recommendedName>
        <fullName evidence="10">Palmitoyltransferase</fullName>
        <ecNumber evidence="10">2.3.1.225</ecNumber>
    </recommendedName>
</protein>
<keyword evidence="7" id="KW-0449">Lipoprotein</keyword>
<feature type="domain" description="Palmitoyltransferase DHHC" evidence="11">
    <location>
        <begin position="143"/>
        <end position="272"/>
    </location>
</feature>
<evidence type="ECO:0000256" key="3">
    <source>
        <dbReference type="ARBA" id="ARBA00022692"/>
    </source>
</evidence>
<dbReference type="InterPro" id="IPR001594">
    <property type="entry name" value="Palmitoyltrfase_DHHC"/>
</dbReference>
<dbReference type="Proteomes" id="UP001162131">
    <property type="component" value="Unassembled WGS sequence"/>
</dbReference>
<keyword evidence="6" id="KW-0564">Palmitate</keyword>
<organism evidence="12 13">
    <name type="scientific">Blepharisma stoltei</name>
    <dbReference type="NCBI Taxonomy" id="1481888"/>
    <lineage>
        <taxon>Eukaryota</taxon>
        <taxon>Sar</taxon>
        <taxon>Alveolata</taxon>
        <taxon>Ciliophora</taxon>
        <taxon>Postciliodesmatophora</taxon>
        <taxon>Heterotrichea</taxon>
        <taxon>Heterotrichida</taxon>
        <taxon>Blepharismidae</taxon>
        <taxon>Blepharisma</taxon>
    </lineage>
</organism>
<evidence type="ECO:0000256" key="4">
    <source>
        <dbReference type="ARBA" id="ARBA00022989"/>
    </source>
</evidence>
<evidence type="ECO:0000259" key="11">
    <source>
        <dbReference type="Pfam" id="PF01529"/>
    </source>
</evidence>
<evidence type="ECO:0000256" key="10">
    <source>
        <dbReference type="RuleBase" id="RU079119"/>
    </source>
</evidence>
<dbReference type="InterPro" id="IPR039859">
    <property type="entry name" value="PFA4/ZDH16/20/ERF2-like"/>
</dbReference>
<feature type="transmembrane region" description="Helical" evidence="10">
    <location>
        <begin position="86"/>
        <end position="108"/>
    </location>
</feature>
<comment type="similarity">
    <text evidence="10">Belongs to the DHHC palmitoyltransferase family.</text>
</comment>
<comment type="domain">
    <text evidence="10">The DHHC domain is required for palmitoyltransferase activity.</text>
</comment>
<sequence length="326" mass="37634">MRTIYQDKQPCLTINNFEFPNLPTDLCSKPLWELWPGKNRFFCKGKIMIGPSKDNFHLIFSALILIVIPISFFLFIADYLWCNVTIALPLLSAIFYIASIVFYLLTSLSDPGIIPRKKVFQALGDVPKEFTAEVFFTEFGHLHKFCTTCEIYRPPRAHHCARCDNCVEDFDHHCPYVNNCIGLRNYVYFVLFVLNLLFLGLIDMSGFMIFLFYKAGDNDYNKRSFIEQKEVIAAIIAILTVASLVFTILVTILCLFHFSLCISGETTVERLKGRVSQKRCAFCKYHKSWFDRRAKLKYEQIKILTTNSAQFEIELNDSGHTPGEIN</sequence>
<dbReference type="GO" id="GO:0006612">
    <property type="term" value="P:protein targeting to membrane"/>
    <property type="evidence" value="ECO:0007669"/>
    <property type="project" value="TreeGrafter"/>
</dbReference>
<feature type="transmembrane region" description="Helical" evidence="10">
    <location>
        <begin position="186"/>
        <end position="212"/>
    </location>
</feature>
<comment type="subcellular location">
    <subcellularLocation>
        <location evidence="1">Endomembrane system</location>
        <topology evidence="1">Multi-pass membrane protein</topology>
    </subcellularLocation>
</comment>
<evidence type="ECO:0000256" key="8">
    <source>
        <dbReference type="ARBA" id="ARBA00023315"/>
    </source>
</evidence>
<gene>
    <name evidence="12" type="ORF">BSTOLATCC_MIC53873</name>
</gene>
<keyword evidence="5 10" id="KW-0472">Membrane</keyword>
<evidence type="ECO:0000313" key="13">
    <source>
        <dbReference type="Proteomes" id="UP001162131"/>
    </source>
</evidence>
<dbReference type="EMBL" id="CAJZBQ010000053">
    <property type="protein sequence ID" value="CAG9331814.1"/>
    <property type="molecule type" value="Genomic_DNA"/>
</dbReference>